<feature type="region of interest" description="Disordered" evidence="1">
    <location>
        <begin position="597"/>
        <end position="684"/>
    </location>
</feature>
<keyword evidence="2" id="KW-0812">Transmembrane</keyword>
<feature type="transmembrane region" description="Helical" evidence="2">
    <location>
        <begin position="65"/>
        <end position="84"/>
    </location>
</feature>
<feature type="transmembrane region" description="Helical" evidence="2">
    <location>
        <begin position="569"/>
        <end position="588"/>
    </location>
</feature>
<reference evidence="3" key="1">
    <citation type="submission" date="2021-02" db="EMBL/GenBank/DDBJ databases">
        <title>Psilocybe cubensis genome.</title>
        <authorList>
            <person name="Mckernan K.J."/>
            <person name="Crawford S."/>
            <person name="Trippe A."/>
            <person name="Kane L.T."/>
            <person name="Mclaughlin S."/>
        </authorList>
    </citation>
    <scope>NUCLEOTIDE SEQUENCE [LARGE SCALE GENOMIC DNA]</scope>
    <source>
        <strain evidence="3">MGC-MH-2018</strain>
    </source>
</reference>
<gene>
    <name evidence="3" type="ORF">JR316_003966</name>
</gene>
<feature type="transmembrane region" description="Helical" evidence="2">
    <location>
        <begin position="139"/>
        <end position="161"/>
    </location>
</feature>
<proteinExistence type="predicted"/>
<name>A0A8H7Y306_PSICU</name>
<feature type="region of interest" description="Disordered" evidence="1">
    <location>
        <begin position="746"/>
        <end position="769"/>
    </location>
</feature>
<evidence type="ECO:0000256" key="2">
    <source>
        <dbReference type="SAM" id="Phobius"/>
    </source>
</evidence>
<comment type="caution">
    <text evidence="3">The sequence shown here is derived from an EMBL/GenBank/DDBJ whole genome shotgun (WGS) entry which is preliminary data.</text>
</comment>
<feature type="compositionally biased region" description="Acidic residues" evidence="1">
    <location>
        <begin position="650"/>
        <end position="684"/>
    </location>
</feature>
<protein>
    <submittedName>
        <fullName evidence="3">Uncharacterized protein</fullName>
    </submittedName>
</protein>
<dbReference type="AlphaFoldDB" id="A0A8H7Y306"/>
<feature type="transmembrane region" description="Helical" evidence="2">
    <location>
        <begin position="369"/>
        <end position="388"/>
    </location>
</feature>
<evidence type="ECO:0000313" key="3">
    <source>
        <dbReference type="EMBL" id="KAG5171877.1"/>
    </source>
</evidence>
<sequence length="805" mass="89369">MLPRSRLLARLRRSTSLDAPYASSASVSAESWGTGVSETFSPLPNAEAVAQRPGAEQLPVFPGPLAFFTSWYMIGLFVMAILLHRMQNVIIPSRLPARRSRHAYRFGPSFASSWRHSFSWQQIFGSFLPLNLSRTTTRLIIHLPSVYFLSKMLLLWSLLALQTSEVFPEFSAEQKVAWFGILGWIDNLGKWCYQKEMSEICWQTFCAVCAAFLVEGFIKALDGMGAGFPINNGNPNTSPFNLVGYAFLLHVYSSPVTHTFTPDGGASRPDKHAIITIGIPLLQLTIFHVLSISKRLSTHRLFPTALTSLLSLAHFHGTLFSHQLFKVPIPTPSATISDTTSTPQVSPHQGRSSVNYPLLNYIPNVFETFLIAVILTTIFLNVVMQLLVRGRVDRVLSGLGVGQGTMLHDEEEDDPGFFQSLPLEEDFGVLLLRVGIASMEATGLRGWGNEVAPINLPVRFRGRDESGRDASNGRFDSNQRTHGMIRLGREQVGEVYYGSASRSASEYAIAGSSSSAVATRTKDLTRRRKKKANSVHLRGFNNDIRTVDLGNSESGSHNHRGFLRYLKEVWMFLVVFWGVLRGLVVFLIERAKGSVRMRESASKPPVVSRGAGGASGSSKENESDGEEVSEEEMRRKEKEIYQRFLRGEDISDDEEDEDDDDNDSLYSDEDEESDDGEGADDNEREAEAVGLFTDFIRNSRDQMPYASRGISTGSNGEMVLAHLMHGNTGASPSPLTRRKWNALVRNDPNSHSTRAGSPAMIGNGEDDDDGFWEIPPPTRTRNFNNDQNDGRLNNAWLCVICAVKL</sequence>
<evidence type="ECO:0000256" key="1">
    <source>
        <dbReference type="SAM" id="MobiDB-lite"/>
    </source>
</evidence>
<organism evidence="3">
    <name type="scientific">Psilocybe cubensis</name>
    <name type="common">Psychedelic mushroom</name>
    <name type="synonym">Stropharia cubensis</name>
    <dbReference type="NCBI Taxonomy" id="181762"/>
    <lineage>
        <taxon>Eukaryota</taxon>
        <taxon>Fungi</taxon>
        <taxon>Dikarya</taxon>
        <taxon>Basidiomycota</taxon>
        <taxon>Agaricomycotina</taxon>
        <taxon>Agaricomycetes</taxon>
        <taxon>Agaricomycetidae</taxon>
        <taxon>Agaricales</taxon>
        <taxon>Agaricineae</taxon>
        <taxon>Strophariaceae</taxon>
        <taxon>Psilocybe</taxon>
    </lineage>
</organism>
<accession>A0A8H7Y306</accession>
<feature type="compositionally biased region" description="Basic and acidic residues" evidence="1">
    <location>
        <begin position="631"/>
        <end position="649"/>
    </location>
</feature>
<feature type="transmembrane region" description="Helical" evidence="2">
    <location>
        <begin position="272"/>
        <end position="290"/>
    </location>
</feature>
<keyword evidence="2" id="KW-0472">Membrane</keyword>
<keyword evidence="2" id="KW-1133">Transmembrane helix</keyword>
<dbReference type="EMBL" id="JAFIQS010000003">
    <property type="protein sequence ID" value="KAG5171877.1"/>
    <property type="molecule type" value="Genomic_DNA"/>
</dbReference>